<evidence type="ECO:0000259" key="4">
    <source>
        <dbReference type="PROSITE" id="PS50118"/>
    </source>
</evidence>
<sequence>MAHHLLDITESDLAELNNQIPNQNLLQHQNPLQYPLPFLHHSIPTPGSSTSSSSITNSNAQTNGPFNHHPLFIFTDLMDNSSKRKYKRHPKPDAMAPVKPLSAYVQFCQDIREELKIEYGKEKFEMMSFNEISQEVGQRWRKLDPERKAELEKIAEQKKKEYDEALKVYEQSENFRKYQLYLIAWHAQQRSQGKKTALDEKFDRKRKRNFEKSQEKSNLNQNNSQASCNSYTQIPHMSYMPTPALSLPMNNSLKQNKFIQSTGINSINSSPNIYQNLMILLNHCNSVSPLKDNPLILSMLSKHPMSYNSSNNITSLLSSNSPNSNLAFQPNLQQSLTSLKPTITHYNGQVVVRPPPTSNQNSINTTSTTPSSYPLINDQNASDLMQTHLQPLTQLRNHINISSNLSDSSNTINSYSNYSSYANQNPISLTSHLFTNSALVSPTSLRNLSINKVKSNSVNFVNNRNRKKKLNDILLYSLI</sequence>
<dbReference type="InterPro" id="IPR009071">
    <property type="entry name" value="HMG_box_dom"/>
</dbReference>
<dbReference type="GO" id="GO:0003677">
    <property type="term" value="F:DNA binding"/>
    <property type="evidence" value="ECO:0007669"/>
    <property type="project" value="UniProtKB-UniRule"/>
</dbReference>
<feature type="compositionally biased region" description="Low complexity" evidence="3">
    <location>
        <begin position="358"/>
        <end position="374"/>
    </location>
</feature>
<dbReference type="SMART" id="SM00398">
    <property type="entry name" value="HMG"/>
    <property type="match status" value="1"/>
</dbReference>
<proteinExistence type="predicted"/>
<evidence type="ECO:0000313" key="6">
    <source>
        <dbReference type="Proteomes" id="UP000193920"/>
    </source>
</evidence>
<dbReference type="PROSITE" id="PS50118">
    <property type="entry name" value="HMG_BOX_2"/>
    <property type="match status" value="1"/>
</dbReference>
<dbReference type="AlphaFoldDB" id="A0A1Y2EMX8"/>
<dbReference type="Pfam" id="PF00505">
    <property type="entry name" value="HMG_box"/>
    <property type="match status" value="1"/>
</dbReference>
<dbReference type="STRING" id="1754190.A0A1Y2EMX8"/>
<dbReference type="GO" id="GO:0005634">
    <property type="term" value="C:nucleus"/>
    <property type="evidence" value="ECO:0007669"/>
    <property type="project" value="UniProtKB-UniRule"/>
</dbReference>
<evidence type="ECO:0000313" key="5">
    <source>
        <dbReference type="EMBL" id="ORY72674.1"/>
    </source>
</evidence>
<dbReference type="InterPro" id="IPR036910">
    <property type="entry name" value="HMG_box_dom_sf"/>
</dbReference>
<dbReference type="Proteomes" id="UP000193920">
    <property type="component" value="Unassembled WGS sequence"/>
</dbReference>
<keyword evidence="1 2" id="KW-0238">DNA-binding</keyword>
<comment type="caution">
    <text evidence="5">The sequence shown here is derived from an EMBL/GenBank/DDBJ whole genome shotgun (WGS) entry which is preliminary data.</text>
</comment>
<feature type="region of interest" description="Disordered" evidence="3">
    <location>
        <begin position="351"/>
        <end position="374"/>
    </location>
</feature>
<evidence type="ECO:0000256" key="3">
    <source>
        <dbReference type="SAM" id="MobiDB-lite"/>
    </source>
</evidence>
<evidence type="ECO:0000256" key="1">
    <source>
        <dbReference type="ARBA" id="ARBA00023125"/>
    </source>
</evidence>
<dbReference type="CDD" id="cd00084">
    <property type="entry name" value="HMG-box_SF"/>
    <property type="match status" value="1"/>
</dbReference>
<keyword evidence="2" id="KW-0539">Nucleus</keyword>
<dbReference type="PANTHER" id="PTHR48112:SF22">
    <property type="entry name" value="MITOCHONDRIAL TRANSCRIPTION FACTOR A, ISOFORM B"/>
    <property type="match status" value="1"/>
</dbReference>
<organism evidence="5 6">
    <name type="scientific">Neocallimastix californiae</name>
    <dbReference type="NCBI Taxonomy" id="1754190"/>
    <lineage>
        <taxon>Eukaryota</taxon>
        <taxon>Fungi</taxon>
        <taxon>Fungi incertae sedis</taxon>
        <taxon>Chytridiomycota</taxon>
        <taxon>Chytridiomycota incertae sedis</taxon>
        <taxon>Neocallimastigomycetes</taxon>
        <taxon>Neocallimastigales</taxon>
        <taxon>Neocallimastigaceae</taxon>
        <taxon>Neocallimastix</taxon>
    </lineage>
</organism>
<feature type="region of interest" description="Disordered" evidence="3">
    <location>
        <begin position="208"/>
        <end position="228"/>
    </location>
</feature>
<gene>
    <name evidence="5" type="ORF">LY90DRAFT_667026</name>
</gene>
<dbReference type="SUPFAM" id="SSF47095">
    <property type="entry name" value="HMG-box"/>
    <property type="match status" value="1"/>
</dbReference>
<feature type="region of interest" description="Disordered" evidence="3">
    <location>
        <begin position="37"/>
        <end position="62"/>
    </location>
</feature>
<name>A0A1Y2EMX8_9FUNG</name>
<dbReference type="OrthoDB" id="2161491at2759"/>
<feature type="domain" description="HMG box" evidence="4">
    <location>
        <begin position="97"/>
        <end position="170"/>
    </location>
</feature>
<dbReference type="PANTHER" id="PTHR48112">
    <property type="entry name" value="HIGH MOBILITY GROUP PROTEIN DSP1"/>
    <property type="match status" value="1"/>
</dbReference>
<dbReference type="InterPro" id="IPR050342">
    <property type="entry name" value="HMGB"/>
</dbReference>
<accession>A0A1Y2EMX8</accession>
<reference evidence="5 6" key="1">
    <citation type="submission" date="2016-08" db="EMBL/GenBank/DDBJ databases">
        <title>A Parts List for Fungal Cellulosomes Revealed by Comparative Genomics.</title>
        <authorList>
            <consortium name="DOE Joint Genome Institute"/>
            <person name="Haitjema C.H."/>
            <person name="Gilmore S.P."/>
            <person name="Henske J.K."/>
            <person name="Solomon K.V."/>
            <person name="De Groot R."/>
            <person name="Kuo A."/>
            <person name="Mondo S.J."/>
            <person name="Salamov A.A."/>
            <person name="Labutti K."/>
            <person name="Zhao Z."/>
            <person name="Chiniquy J."/>
            <person name="Barry K."/>
            <person name="Brewer H.M."/>
            <person name="Purvine S.O."/>
            <person name="Wright A.T."/>
            <person name="Boxma B."/>
            <person name="Van Alen T."/>
            <person name="Hackstein J.H."/>
            <person name="Baker S.E."/>
            <person name="Grigoriev I.V."/>
            <person name="O'Malley M.A."/>
        </authorList>
    </citation>
    <scope>NUCLEOTIDE SEQUENCE [LARGE SCALE GENOMIC DNA]</scope>
    <source>
        <strain evidence="5 6">G1</strain>
    </source>
</reference>
<keyword evidence="6" id="KW-1185">Reference proteome</keyword>
<protein>
    <recommendedName>
        <fullName evidence="4">HMG box domain-containing protein</fullName>
    </recommendedName>
</protein>
<feature type="compositionally biased region" description="Low complexity" evidence="3">
    <location>
        <begin position="37"/>
        <end position="59"/>
    </location>
</feature>
<feature type="compositionally biased region" description="Polar residues" evidence="3">
    <location>
        <begin position="216"/>
        <end position="228"/>
    </location>
</feature>
<feature type="DNA-binding region" description="HMG box" evidence="2">
    <location>
        <begin position="97"/>
        <end position="170"/>
    </location>
</feature>
<evidence type="ECO:0000256" key="2">
    <source>
        <dbReference type="PROSITE-ProRule" id="PRU00267"/>
    </source>
</evidence>
<dbReference type="EMBL" id="MCOG01000038">
    <property type="protein sequence ID" value="ORY72674.1"/>
    <property type="molecule type" value="Genomic_DNA"/>
</dbReference>
<dbReference type="Gene3D" id="1.10.30.10">
    <property type="entry name" value="High mobility group box domain"/>
    <property type="match status" value="1"/>
</dbReference>